<dbReference type="EMBL" id="CP045798">
    <property type="protein sequence ID" value="QNB46498.1"/>
    <property type="molecule type" value="Genomic_DNA"/>
</dbReference>
<organism evidence="1 2">
    <name type="scientific">Thermanaerosceptrum fracticalcis</name>
    <dbReference type="NCBI Taxonomy" id="1712410"/>
    <lineage>
        <taxon>Bacteria</taxon>
        <taxon>Bacillati</taxon>
        <taxon>Bacillota</taxon>
        <taxon>Clostridia</taxon>
        <taxon>Eubacteriales</taxon>
        <taxon>Peptococcaceae</taxon>
        <taxon>Thermanaerosceptrum</taxon>
    </lineage>
</organism>
<dbReference type="Proteomes" id="UP000515847">
    <property type="component" value="Chromosome"/>
</dbReference>
<dbReference type="KEGG" id="tfr:BR63_09350"/>
<protein>
    <submittedName>
        <fullName evidence="1">Uncharacterized protein</fullName>
    </submittedName>
</protein>
<proteinExistence type="predicted"/>
<reference evidence="1 2" key="1">
    <citation type="journal article" date="2019" name="Front. Microbiol.">
        <title>Thermoanaerosceptrum fracticalcis gen. nov. sp. nov., a Novel Fumarate-Fermenting Microorganism From a Deep Fractured Carbonate Aquifer of the US Great Basin.</title>
        <authorList>
            <person name="Hamilton-Brehm S.D."/>
            <person name="Stewart L.E."/>
            <person name="Zavarin M."/>
            <person name="Caldwell M."/>
            <person name="Lawson P.A."/>
            <person name="Onstott T.C."/>
            <person name="Grzymski J."/>
            <person name="Neveux I."/>
            <person name="Lollar B.S."/>
            <person name="Russell C.E."/>
            <person name="Moser D.P."/>
        </authorList>
    </citation>
    <scope>NUCLEOTIDE SEQUENCE [LARGE SCALE GENOMIC DNA]</scope>
    <source>
        <strain evidence="1 2">DRI-13</strain>
    </source>
</reference>
<dbReference type="RefSeq" id="WP_034422056.1">
    <property type="nucleotide sequence ID" value="NZ_CP045798.1"/>
</dbReference>
<name>A0A7G6E344_THEFR</name>
<evidence type="ECO:0000313" key="2">
    <source>
        <dbReference type="Proteomes" id="UP000515847"/>
    </source>
</evidence>
<accession>A0A7G6E344</accession>
<gene>
    <name evidence="1" type="ORF">BR63_09350</name>
</gene>
<sequence length="91" mass="10187">MSLTQMLQIMSALPQIVETIKKMGPGEKDVFVQSLGLEGEEKEAAYTVITRFQEGKQLSPDEQVKAQILLEKALKMNNMDLSTLLNMGMKK</sequence>
<dbReference type="AlphaFoldDB" id="A0A7G6E344"/>
<keyword evidence="2" id="KW-1185">Reference proteome</keyword>
<evidence type="ECO:0000313" key="1">
    <source>
        <dbReference type="EMBL" id="QNB46498.1"/>
    </source>
</evidence>